<dbReference type="OrthoDB" id="9791270at2"/>
<evidence type="ECO:0000313" key="2">
    <source>
        <dbReference type="Proteomes" id="UP000232693"/>
    </source>
</evidence>
<protein>
    <submittedName>
        <fullName evidence="1">Uncharacterized protein</fullName>
    </submittedName>
</protein>
<reference evidence="1 2" key="1">
    <citation type="submission" date="2017-12" db="EMBL/GenBank/DDBJ databases">
        <title>Kangiella profundi FT102 completed genome.</title>
        <authorList>
            <person name="Xu J."/>
            <person name="Wang J."/>
            <person name="Lu Y."/>
        </authorList>
    </citation>
    <scope>NUCLEOTIDE SEQUENCE [LARGE SCALE GENOMIC DNA]</scope>
    <source>
        <strain evidence="1 2">FT102</strain>
    </source>
</reference>
<dbReference type="EMBL" id="CP025120">
    <property type="protein sequence ID" value="AUD77793.1"/>
    <property type="molecule type" value="Genomic_DNA"/>
</dbReference>
<dbReference type="KEGG" id="kpd:CW740_00495"/>
<dbReference type="RefSeq" id="WP_106645716.1">
    <property type="nucleotide sequence ID" value="NZ_BMGO01000001.1"/>
</dbReference>
<accession>A0A2K9AN08</accession>
<evidence type="ECO:0000313" key="1">
    <source>
        <dbReference type="EMBL" id="AUD77793.1"/>
    </source>
</evidence>
<sequence>MIEQKLSPLKQALSHHKAYGLLNSTDNIRTFMEYHVYAVWDFMTLLKALQRRLTCVDIPWRESSYPTEVVRFINEIVIGEESDLDQNGHPISHYSLYIEAMQEVGADVSKVQQFVASLDTSLIPEGAREFVEYNLKLAKEGTDEEVAAAFLYGREKLIPEMFTGIKDALIRENADCPTLIYYLERHIELDGDEHGPLAEKCLQAICGDDKDKWQRAITVGEECLQMRDALWNQVEKALVQKSGIKAA</sequence>
<dbReference type="InterPro" id="IPR016084">
    <property type="entry name" value="Haem_Oase-like_multi-hlx"/>
</dbReference>
<dbReference type="Proteomes" id="UP000232693">
    <property type="component" value="Chromosome"/>
</dbReference>
<organism evidence="1 2">
    <name type="scientific">Kangiella profundi</name>
    <dbReference type="NCBI Taxonomy" id="1561924"/>
    <lineage>
        <taxon>Bacteria</taxon>
        <taxon>Pseudomonadati</taxon>
        <taxon>Pseudomonadota</taxon>
        <taxon>Gammaproteobacteria</taxon>
        <taxon>Kangiellales</taxon>
        <taxon>Kangiellaceae</taxon>
        <taxon>Kangiella</taxon>
    </lineage>
</organism>
<dbReference type="InterPro" id="IPR024423">
    <property type="entry name" value="DUF3050"/>
</dbReference>
<gene>
    <name evidence="1" type="ORF">CW740_00495</name>
</gene>
<dbReference type="Gene3D" id="1.20.910.10">
    <property type="entry name" value="Heme oxygenase-like"/>
    <property type="match status" value="1"/>
</dbReference>
<keyword evidence="2" id="KW-1185">Reference proteome</keyword>
<name>A0A2K9AN08_9GAMM</name>
<dbReference type="AlphaFoldDB" id="A0A2K9AN08"/>
<dbReference type="SUPFAM" id="SSF48613">
    <property type="entry name" value="Heme oxygenase-like"/>
    <property type="match status" value="1"/>
</dbReference>
<proteinExistence type="predicted"/>
<dbReference type="Pfam" id="PF11251">
    <property type="entry name" value="DUF3050"/>
    <property type="match status" value="1"/>
</dbReference>